<accession>M3HZP5</accession>
<protein>
    <submittedName>
        <fullName evidence="1">Uncharacterized protein</fullName>
    </submittedName>
</protein>
<gene>
    <name evidence="1" type="ORF">LEP1GSC151_4878</name>
</gene>
<dbReference type="AlphaFoldDB" id="M3HZP5"/>
<comment type="caution">
    <text evidence="1">The sequence shown here is derived from an EMBL/GenBank/DDBJ whole genome shotgun (WGS) entry which is preliminary data.</text>
</comment>
<name>M3HZP5_LEPIR</name>
<evidence type="ECO:0000313" key="2">
    <source>
        <dbReference type="Proteomes" id="UP000011776"/>
    </source>
</evidence>
<sequence length="83" mass="9789">MLYKKITRETFTDNLSIFPYTDKLMKVFIGLIEDSNCSVFNPFNRRIRDFLLSDNKHETLTKITKVINSVSSVMIHFSKKVRI</sequence>
<proteinExistence type="predicted"/>
<dbReference type="EMBL" id="AFME02000340">
    <property type="protein sequence ID" value="EMG09132.1"/>
    <property type="molecule type" value="Genomic_DNA"/>
</dbReference>
<reference evidence="1 2" key="1">
    <citation type="submission" date="2013-02" db="EMBL/GenBank/DDBJ databases">
        <authorList>
            <person name="Harkins D.M."/>
            <person name="Durkin A.S."/>
            <person name="Brinkac L.M."/>
            <person name="Haft D.H."/>
            <person name="Selengut J.D."/>
            <person name="Sanka R."/>
            <person name="DePew J."/>
            <person name="Purushe J."/>
            <person name="Tulsiani S.M."/>
            <person name="Graham G.C."/>
            <person name="Burns M.-A."/>
            <person name="Dohnt M.F."/>
            <person name="Smythe L.D."/>
            <person name="McKay D.B."/>
            <person name="Craig S.B."/>
            <person name="Vinetz J.M."/>
            <person name="Sutton G.G."/>
            <person name="Nierman W.C."/>
            <person name="Fouts D.E."/>
        </authorList>
    </citation>
    <scope>NUCLEOTIDE SEQUENCE [LARGE SCALE GENOMIC DNA]</scope>
    <source>
        <strain evidence="1 2">LT2186</strain>
    </source>
</reference>
<dbReference type="Proteomes" id="UP000011776">
    <property type="component" value="Unassembled WGS sequence"/>
</dbReference>
<organism evidence="1 2">
    <name type="scientific">Leptospira interrogans serovar Grippotyphosa str. LT2186</name>
    <dbReference type="NCBI Taxonomy" id="1001599"/>
    <lineage>
        <taxon>Bacteria</taxon>
        <taxon>Pseudomonadati</taxon>
        <taxon>Spirochaetota</taxon>
        <taxon>Spirochaetia</taxon>
        <taxon>Leptospirales</taxon>
        <taxon>Leptospiraceae</taxon>
        <taxon>Leptospira</taxon>
    </lineage>
</organism>
<evidence type="ECO:0000313" key="1">
    <source>
        <dbReference type="EMBL" id="EMG09132.1"/>
    </source>
</evidence>
<dbReference type="BioCyc" id="LINT1001599:G11K9-1678-MONOMER"/>